<dbReference type="PROSITE" id="PS50110">
    <property type="entry name" value="RESPONSE_REGULATORY"/>
    <property type="match status" value="1"/>
</dbReference>
<dbReference type="InterPro" id="IPR036890">
    <property type="entry name" value="HATPase_C_sf"/>
</dbReference>
<keyword evidence="4" id="KW-0378">Hydrolase</keyword>
<dbReference type="PANTHER" id="PTHR45339">
    <property type="entry name" value="HYBRID SIGNAL TRANSDUCTION HISTIDINE KINASE J"/>
    <property type="match status" value="1"/>
</dbReference>
<feature type="modified residue" description="4-aspartylphosphate" evidence="6">
    <location>
        <position position="648"/>
    </location>
</feature>
<keyword evidence="7" id="KW-1133">Transmembrane helix</keyword>
<evidence type="ECO:0000256" key="1">
    <source>
        <dbReference type="ARBA" id="ARBA00000085"/>
    </source>
</evidence>
<dbReference type="Gene3D" id="6.10.340.10">
    <property type="match status" value="1"/>
</dbReference>
<dbReference type="AlphaFoldDB" id="A0A0C1VHJ6"/>
<sequence>MEIRSSLRKKSILALTLYLCFFIATIGSVVYLVVEPPVREKLERNLDLRTQLLASQIEGPLTSSVGLLNSLVGLGQTPTPSISLQDTIPQLLAVSDDIIVSGGLWPKPILKDERWQYTSLFFNKNENGSLDQIHSYNNPESGGYDNEPWYQSVVNQPAGSVSWSGVYIDTFTQVQMITASAPYYKDGVFAGVATVDLSLEALFQFIREHTNQYSLGVVIRDADDQVVIEHNFQLTKDIYISQLGFGGFDWRMDVVNAKVKVSDQVFNQVMSVETGIIPFLLLCVLVGYYLLNRYIVEPIVRIAQKVDDSKTGGIIDIAYDSEDEIGHLITKFNEKTIYLERERVKAQASTNAKTAFLATLSHEIRTPMNGVLGTAQILLKTQLTDEQRKHLNTLYDSGDHMMTLLNEILDYSKIEQGHIELDNTPFPIESILGSINSVYHTLCAEKGLQFRIISNVPEGRWYNNDKARLRQVLFNLLNNAVKFTDRGFVEVELAEHVHKDKTKLTISVKDTGIGINPDAQKRIFRPFEQAESSTTRRFGGTGLGLAIVKQISEHMGGGITVQSQECIGTKFVVELELNPCEAGILESTNTHKLDCQGLRALIVEDNRTNTIIMETFLRSKGFVCVCVENGQQAVEQVTKQEFDLVLMDNHMPVLDGVGAIAVIRSMDTPASSVLIFGCTADVFKETQERMLDVGANHIIAKPIVESELDDALYRHASLLYQYQDKKSDEQPKPQNAEALLLNFYMALDDDNLEQAMSTLSHIFESVQPTVSDELNKVIQRIEGYLSKALAPEQEDIDKLTMLLADQ</sequence>
<dbReference type="PRINTS" id="PR00344">
    <property type="entry name" value="BCTRLSENSOR"/>
</dbReference>
<dbReference type="InterPro" id="IPR011006">
    <property type="entry name" value="CheY-like_superfamily"/>
</dbReference>
<reference evidence="10 11" key="1">
    <citation type="submission" date="2014-07" db="EMBL/GenBank/DDBJ databases">
        <title>Unique and conserved regions in Vibrio harveyi and related species in comparison with the shrimp pathogen Vibrio harveyi CAIM 1792.</title>
        <authorList>
            <person name="Espinoza-Valles I."/>
            <person name="Vora G."/>
            <person name="Leekitcharoenphon P."/>
            <person name="Ussery D."/>
            <person name="Hoj L."/>
            <person name="Gomez-Gil B."/>
        </authorList>
    </citation>
    <scope>NUCLEOTIDE SEQUENCE [LARGE SCALE GENOMIC DNA]</scope>
    <source>
        <strain evidence="11">CAIM 1854 / LMG 25443</strain>
    </source>
</reference>
<dbReference type="SMART" id="SM00387">
    <property type="entry name" value="HATPase_c"/>
    <property type="match status" value="1"/>
</dbReference>
<dbReference type="SMART" id="SM00388">
    <property type="entry name" value="HisKA"/>
    <property type="match status" value="1"/>
</dbReference>
<dbReference type="EC" id="2.7.13.3" evidence="2"/>
<dbReference type="Gene3D" id="3.30.450.20">
    <property type="entry name" value="PAS domain"/>
    <property type="match status" value="1"/>
</dbReference>
<dbReference type="Pfam" id="PF22673">
    <property type="entry name" value="MCP-like_PDC_1"/>
    <property type="match status" value="1"/>
</dbReference>
<dbReference type="FunFam" id="1.10.287.130:FF:000089">
    <property type="entry name" value="Sensor histidine kinase"/>
    <property type="match status" value="1"/>
</dbReference>
<evidence type="ECO:0000259" key="9">
    <source>
        <dbReference type="PROSITE" id="PS50110"/>
    </source>
</evidence>
<dbReference type="Pfam" id="PF02518">
    <property type="entry name" value="HATPase_c"/>
    <property type="match status" value="1"/>
</dbReference>
<keyword evidence="5" id="KW-0902">Two-component regulatory system</keyword>
<evidence type="ECO:0000313" key="10">
    <source>
        <dbReference type="EMBL" id="KIF49158.1"/>
    </source>
</evidence>
<dbReference type="PATRIC" id="fig|1229493.5.peg.4855"/>
<feature type="domain" description="Histidine kinase" evidence="8">
    <location>
        <begin position="359"/>
        <end position="579"/>
    </location>
</feature>
<dbReference type="Gene3D" id="3.30.565.10">
    <property type="entry name" value="Histidine kinase-like ATPase, C-terminal domain"/>
    <property type="match status" value="1"/>
</dbReference>
<evidence type="ECO:0000256" key="4">
    <source>
        <dbReference type="ARBA" id="ARBA00022801"/>
    </source>
</evidence>
<dbReference type="EMBL" id="JPRD01000057">
    <property type="protein sequence ID" value="KIF49158.1"/>
    <property type="molecule type" value="Genomic_DNA"/>
</dbReference>
<keyword evidence="10" id="KW-0418">Kinase</keyword>
<dbReference type="SUPFAM" id="SSF55874">
    <property type="entry name" value="ATPase domain of HSP90 chaperone/DNA topoisomerase II/histidine kinase"/>
    <property type="match status" value="1"/>
</dbReference>
<gene>
    <name evidence="10" type="ORF">H735_26410</name>
</gene>
<proteinExistence type="predicted"/>
<dbReference type="Proteomes" id="UP000031586">
    <property type="component" value="Unassembled WGS sequence"/>
</dbReference>
<dbReference type="InterPro" id="IPR005467">
    <property type="entry name" value="His_kinase_dom"/>
</dbReference>
<dbReference type="CDD" id="cd00082">
    <property type="entry name" value="HisKA"/>
    <property type="match status" value="1"/>
</dbReference>
<dbReference type="CDD" id="cd12913">
    <property type="entry name" value="PDC1_MCP_like"/>
    <property type="match status" value="1"/>
</dbReference>
<evidence type="ECO:0000313" key="11">
    <source>
        <dbReference type="Proteomes" id="UP000031586"/>
    </source>
</evidence>
<dbReference type="Gene3D" id="1.10.287.130">
    <property type="match status" value="1"/>
</dbReference>
<keyword evidence="3 6" id="KW-0597">Phosphoprotein</keyword>
<dbReference type="SUPFAM" id="SSF52172">
    <property type="entry name" value="CheY-like"/>
    <property type="match status" value="1"/>
</dbReference>
<dbReference type="GO" id="GO:0016787">
    <property type="term" value="F:hydrolase activity"/>
    <property type="evidence" value="ECO:0007669"/>
    <property type="project" value="UniProtKB-KW"/>
</dbReference>
<organism evidence="10 11">
    <name type="scientific">Vibrio owensii CAIM 1854 = LMG 25443</name>
    <dbReference type="NCBI Taxonomy" id="1229493"/>
    <lineage>
        <taxon>Bacteria</taxon>
        <taxon>Pseudomonadati</taxon>
        <taxon>Pseudomonadota</taxon>
        <taxon>Gammaproteobacteria</taxon>
        <taxon>Vibrionales</taxon>
        <taxon>Vibrionaceae</taxon>
        <taxon>Vibrio</taxon>
    </lineage>
</organism>
<dbReference type="CDD" id="cd16922">
    <property type="entry name" value="HATPase_EvgS-ArcB-TorS-like"/>
    <property type="match status" value="1"/>
</dbReference>
<protein>
    <recommendedName>
        <fullName evidence="2">histidine kinase</fullName>
        <ecNumber evidence="2">2.7.13.3</ecNumber>
    </recommendedName>
</protein>
<accession>A0A0C1VHJ6</accession>
<dbReference type="SMART" id="SM00448">
    <property type="entry name" value="REC"/>
    <property type="match status" value="1"/>
</dbReference>
<evidence type="ECO:0000256" key="7">
    <source>
        <dbReference type="SAM" id="Phobius"/>
    </source>
</evidence>
<feature type="domain" description="Response regulatory" evidence="9">
    <location>
        <begin position="599"/>
        <end position="716"/>
    </location>
</feature>
<evidence type="ECO:0000256" key="3">
    <source>
        <dbReference type="ARBA" id="ARBA00022553"/>
    </source>
</evidence>
<dbReference type="RefSeq" id="WP_020195633.1">
    <property type="nucleotide sequence ID" value="NZ_BAOH01000026.1"/>
</dbReference>
<keyword evidence="7" id="KW-0472">Membrane</keyword>
<dbReference type="GO" id="GO:0000155">
    <property type="term" value="F:phosphorelay sensor kinase activity"/>
    <property type="evidence" value="ECO:0007669"/>
    <property type="project" value="InterPro"/>
</dbReference>
<evidence type="ECO:0000256" key="6">
    <source>
        <dbReference type="PROSITE-ProRule" id="PRU00169"/>
    </source>
</evidence>
<keyword evidence="7" id="KW-0812">Transmembrane</keyword>
<evidence type="ECO:0000256" key="5">
    <source>
        <dbReference type="ARBA" id="ARBA00023012"/>
    </source>
</evidence>
<evidence type="ECO:0000256" key="2">
    <source>
        <dbReference type="ARBA" id="ARBA00012438"/>
    </source>
</evidence>
<dbReference type="SUPFAM" id="SSF47384">
    <property type="entry name" value="Homodimeric domain of signal transducing histidine kinase"/>
    <property type="match status" value="1"/>
</dbReference>
<comment type="catalytic activity">
    <reaction evidence="1">
        <text>ATP + protein L-histidine = ADP + protein N-phospho-L-histidine.</text>
        <dbReference type="EC" id="2.7.13.3"/>
    </reaction>
</comment>
<dbReference type="InterPro" id="IPR001789">
    <property type="entry name" value="Sig_transdc_resp-reg_receiver"/>
</dbReference>
<dbReference type="InterPro" id="IPR036097">
    <property type="entry name" value="HisK_dim/P_sf"/>
</dbReference>
<dbReference type="CDD" id="cd17546">
    <property type="entry name" value="REC_hyHK_CKI1_RcsC-like"/>
    <property type="match status" value="1"/>
</dbReference>
<dbReference type="InterPro" id="IPR004358">
    <property type="entry name" value="Sig_transdc_His_kin-like_C"/>
</dbReference>
<name>A0A0C1VHJ6_9VIBR</name>
<dbReference type="PANTHER" id="PTHR45339:SF1">
    <property type="entry name" value="HYBRID SIGNAL TRANSDUCTION HISTIDINE KINASE J"/>
    <property type="match status" value="1"/>
</dbReference>
<dbReference type="Pfam" id="PF00072">
    <property type="entry name" value="Response_reg"/>
    <property type="match status" value="1"/>
</dbReference>
<keyword evidence="10" id="KW-0808">Transferase</keyword>
<comment type="caution">
    <text evidence="10">The sequence shown here is derived from an EMBL/GenBank/DDBJ whole genome shotgun (WGS) entry which is preliminary data.</text>
</comment>
<dbReference type="InterPro" id="IPR003594">
    <property type="entry name" value="HATPase_dom"/>
</dbReference>
<feature type="transmembrane region" description="Helical" evidence="7">
    <location>
        <begin position="12"/>
        <end position="34"/>
    </location>
</feature>
<dbReference type="Pfam" id="PF00512">
    <property type="entry name" value="HisKA"/>
    <property type="match status" value="1"/>
</dbReference>
<evidence type="ECO:0000259" key="8">
    <source>
        <dbReference type="PROSITE" id="PS50109"/>
    </source>
</evidence>
<dbReference type="PROSITE" id="PS50109">
    <property type="entry name" value="HIS_KIN"/>
    <property type="match status" value="1"/>
</dbReference>
<dbReference type="InterPro" id="IPR003661">
    <property type="entry name" value="HisK_dim/P_dom"/>
</dbReference>
<dbReference type="Gene3D" id="3.40.50.2300">
    <property type="match status" value="1"/>
</dbReference>
<dbReference type="FunFam" id="3.30.565.10:FF:000010">
    <property type="entry name" value="Sensor histidine kinase RcsC"/>
    <property type="match status" value="1"/>
</dbReference>